<dbReference type="EC" id="7.4.2.8" evidence="16"/>
<dbReference type="SUPFAM" id="SSF81886">
    <property type="entry name" value="Helical scaffold and wing domains of SecA"/>
    <property type="match status" value="1"/>
</dbReference>
<dbReference type="Pfam" id="PF01043">
    <property type="entry name" value="SecA_PP_bind"/>
    <property type="match status" value="1"/>
</dbReference>
<dbReference type="Gene3D" id="1.10.3060.10">
    <property type="entry name" value="Helical scaffold and wing domains of SecA"/>
    <property type="match status" value="1"/>
</dbReference>
<dbReference type="PROSITE" id="PS51196">
    <property type="entry name" value="SECA_MOTOR_DEAD"/>
    <property type="match status" value="1"/>
</dbReference>
<dbReference type="InterPro" id="IPR004027">
    <property type="entry name" value="SEC_C_motif"/>
</dbReference>
<evidence type="ECO:0000256" key="3">
    <source>
        <dbReference type="ARBA" id="ARBA00022448"/>
    </source>
</evidence>
<keyword evidence="5 16" id="KW-0963">Cytoplasm</keyword>
<dbReference type="CDD" id="cd18803">
    <property type="entry name" value="SF2_C_secA"/>
    <property type="match status" value="1"/>
</dbReference>
<evidence type="ECO:0000256" key="15">
    <source>
        <dbReference type="ARBA" id="ARBA00034006"/>
    </source>
</evidence>
<evidence type="ECO:0000259" key="19">
    <source>
        <dbReference type="PROSITE" id="PS51192"/>
    </source>
</evidence>
<dbReference type="GO" id="GO:0065002">
    <property type="term" value="P:intracellular protein transmembrane transport"/>
    <property type="evidence" value="ECO:0007669"/>
    <property type="project" value="UniProtKB-UniRule"/>
</dbReference>
<feature type="domain" description="SecA family profile" evidence="21">
    <location>
        <begin position="3"/>
        <end position="629"/>
    </location>
</feature>
<dbReference type="GO" id="GO:0005829">
    <property type="term" value="C:cytosol"/>
    <property type="evidence" value="ECO:0007669"/>
    <property type="project" value="TreeGrafter"/>
</dbReference>
<dbReference type="GO" id="GO:0005886">
    <property type="term" value="C:plasma membrane"/>
    <property type="evidence" value="ECO:0007669"/>
    <property type="project" value="UniProtKB-SubCell"/>
</dbReference>
<dbReference type="SUPFAM" id="SSF52540">
    <property type="entry name" value="P-loop containing nucleoside triphosphate hydrolases"/>
    <property type="match status" value="2"/>
</dbReference>
<dbReference type="Pfam" id="PF02810">
    <property type="entry name" value="SEC-C"/>
    <property type="match status" value="1"/>
</dbReference>
<dbReference type="FunFam" id="3.40.50.300:FF:000113">
    <property type="entry name" value="Preprotein translocase subunit SecA"/>
    <property type="match status" value="1"/>
</dbReference>
<comment type="subunit">
    <text evidence="16">Monomer and homodimer. Part of the essential Sec protein translocation apparatus which comprises SecA, SecYEG and auxiliary proteins SecDF-YajC and YidC.</text>
</comment>
<keyword evidence="12 16" id="KW-1278">Translocase</keyword>
<dbReference type="InterPro" id="IPR020937">
    <property type="entry name" value="SecA_CS"/>
</dbReference>
<keyword evidence="7" id="KW-0479">Metal-binding</keyword>
<feature type="binding site" evidence="16">
    <location>
        <begin position="105"/>
        <end position="109"/>
    </location>
    <ligand>
        <name>ATP</name>
        <dbReference type="ChEBI" id="CHEBI:30616"/>
    </ligand>
</feature>
<dbReference type="InterPro" id="IPR001650">
    <property type="entry name" value="Helicase_C-like"/>
</dbReference>
<comment type="similarity">
    <text evidence="2 16 17">Belongs to the SecA family.</text>
</comment>
<organism evidence="25">
    <name type="scientific">Ralstonia solanacearum</name>
    <name type="common">Pseudomonas solanacearum</name>
    <dbReference type="NCBI Taxonomy" id="305"/>
    <lineage>
        <taxon>Bacteria</taxon>
        <taxon>Pseudomonadati</taxon>
        <taxon>Pseudomonadota</taxon>
        <taxon>Betaproteobacteria</taxon>
        <taxon>Burkholderiales</taxon>
        <taxon>Burkholderiaceae</taxon>
        <taxon>Ralstonia</taxon>
        <taxon>Ralstonia solanacearum species complex</taxon>
    </lineage>
</organism>
<evidence type="ECO:0000256" key="9">
    <source>
        <dbReference type="ARBA" id="ARBA00022833"/>
    </source>
</evidence>
<keyword evidence="9" id="KW-0862">Zinc</keyword>
<dbReference type="GO" id="GO:0031522">
    <property type="term" value="C:cell envelope Sec protein transport complex"/>
    <property type="evidence" value="ECO:0007669"/>
    <property type="project" value="TreeGrafter"/>
</dbReference>
<keyword evidence="13 16" id="KW-0811">Translocation</keyword>
<evidence type="ECO:0000313" key="24">
    <source>
        <dbReference type="EMBL" id="CUV38221.1"/>
    </source>
</evidence>
<dbReference type="GO" id="GO:0006605">
    <property type="term" value="P:protein targeting"/>
    <property type="evidence" value="ECO:0007669"/>
    <property type="project" value="UniProtKB-UniRule"/>
</dbReference>
<keyword evidence="4 16" id="KW-1003">Cell membrane</keyword>
<dbReference type="NCBIfam" id="TIGR00963">
    <property type="entry name" value="secA"/>
    <property type="match status" value="1"/>
</dbReference>
<dbReference type="EMBL" id="LN899825">
    <property type="protein sequence ID" value="CUV37525.1"/>
    <property type="molecule type" value="Genomic_DNA"/>
</dbReference>
<evidence type="ECO:0000256" key="18">
    <source>
        <dbReference type="SAM" id="Coils"/>
    </source>
</evidence>
<dbReference type="NCBIfam" id="NF009538">
    <property type="entry name" value="PRK12904.1"/>
    <property type="match status" value="1"/>
</dbReference>
<evidence type="ECO:0000256" key="1">
    <source>
        <dbReference type="ARBA" id="ARBA00001947"/>
    </source>
</evidence>
<evidence type="ECO:0000259" key="21">
    <source>
        <dbReference type="PROSITE" id="PS51196"/>
    </source>
</evidence>
<dbReference type="EMBL" id="LN899822">
    <property type="protein sequence ID" value="CUV59403.1"/>
    <property type="molecule type" value="Genomic_DNA"/>
</dbReference>
<evidence type="ECO:0000256" key="14">
    <source>
        <dbReference type="ARBA" id="ARBA00023136"/>
    </source>
</evidence>
<dbReference type="InterPro" id="IPR011115">
    <property type="entry name" value="SecA_DEAD"/>
</dbReference>
<evidence type="ECO:0000259" key="20">
    <source>
        <dbReference type="PROSITE" id="PS51194"/>
    </source>
</evidence>
<comment type="catalytic activity">
    <reaction evidence="15 16">
        <text>ATP + H2O + cellular proteinSide 1 = ADP + phosphate + cellular proteinSide 2.</text>
        <dbReference type="EC" id="7.4.2.8"/>
    </reaction>
</comment>
<dbReference type="PRINTS" id="PR00906">
    <property type="entry name" value="SECA"/>
</dbReference>
<dbReference type="InterPro" id="IPR011116">
    <property type="entry name" value="SecA_Wing/Scaffold"/>
</dbReference>
<dbReference type="SMR" id="A0A0K1ZHK1"/>
<dbReference type="GO" id="GO:0043952">
    <property type="term" value="P:protein transport by the Sec complex"/>
    <property type="evidence" value="ECO:0007669"/>
    <property type="project" value="UniProtKB-ARBA"/>
</dbReference>
<dbReference type="PROSITE" id="PS51192">
    <property type="entry name" value="HELICASE_ATP_BIND_1"/>
    <property type="match status" value="1"/>
</dbReference>
<dbReference type="GO" id="GO:0005524">
    <property type="term" value="F:ATP binding"/>
    <property type="evidence" value="ECO:0007669"/>
    <property type="project" value="UniProtKB-UniRule"/>
</dbReference>
<feature type="domain" description="Helicase ATP-binding" evidence="19">
    <location>
        <begin position="89"/>
        <end position="247"/>
    </location>
</feature>
<dbReference type="InterPro" id="IPR027417">
    <property type="entry name" value="P-loop_NTPase"/>
</dbReference>
<dbReference type="InterPro" id="IPR014001">
    <property type="entry name" value="Helicase_ATP-bd"/>
</dbReference>
<evidence type="ECO:0000256" key="11">
    <source>
        <dbReference type="ARBA" id="ARBA00022927"/>
    </source>
</evidence>
<evidence type="ECO:0000256" key="2">
    <source>
        <dbReference type="ARBA" id="ARBA00007650"/>
    </source>
</evidence>
<evidence type="ECO:0000256" key="8">
    <source>
        <dbReference type="ARBA" id="ARBA00022741"/>
    </source>
</evidence>
<dbReference type="Pfam" id="PF07517">
    <property type="entry name" value="SecA_DEAD"/>
    <property type="match status" value="1"/>
</dbReference>
<reference evidence="25" key="1">
    <citation type="submission" date="2015-10" db="EMBL/GenBank/DDBJ databases">
        <authorList>
            <person name="Gilbert D.G."/>
        </authorList>
    </citation>
    <scope>NUCLEOTIDE SEQUENCE</scope>
    <source>
        <strain evidence="25">Phyl III-seqv23</strain>
    </source>
</reference>
<evidence type="ECO:0000256" key="7">
    <source>
        <dbReference type="ARBA" id="ARBA00022723"/>
    </source>
</evidence>
<keyword evidence="3 16" id="KW-0813">Transport</keyword>
<dbReference type="SMART" id="SM00957">
    <property type="entry name" value="SecA_DEAD"/>
    <property type="match status" value="1"/>
</dbReference>
<dbReference type="FunFam" id="1.10.3060.10:FF:000003">
    <property type="entry name" value="Protein translocase subunit SecA"/>
    <property type="match status" value="1"/>
</dbReference>
<keyword evidence="18" id="KW-0175">Coiled coil</keyword>
<evidence type="ECO:0000256" key="12">
    <source>
        <dbReference type="ARBA" id="ARBA00022967"/>
    </source>
</evidence>
<dbReference type="FunFam" id="3.40.50.300:FF:000081">
    <property type="entry name" value="Preprotein translocase subunit SecA"/>
    <property type="match status" value="1"/>
</dbReference>
<feature type="coiled-coil region" evidence="18">
    <location>
        <begin position="840"/>
        <end position="867"/>
    </location>
</feature>
<keyword evidence="11 16" id="KW-0653">Protein transport</keyword>
<keyword evidence="10 16" id="KW-0067">ATP-binding</keyword>
<dbReference type="Gene3D" id="3.40.50.300">
    <property type="entry name" value="P-loop containing nucleotide triphosphate hydrolases"/>
    <property type="match status" value="2"/>
</dbReference>
<accession>A0A0K1ZHK1</accession>
<sequence>MITGLLKKIFGSRNERLIKQYRRKVVQINALEPTFEALSDAELQAKTQAFRERFAKGETLDALLPEAFAVCREASKRVMKMRHFDVQLIGGMVLHDGKIAEMRTGEGKTLTATLAVYLNAIAGLGVHVVTVNDYLAQRDAEWMGKLYNWLGLSVGVNLTTMAHDEKQAAYAADITYGTNNEFGFDYLRDNMVYDDSQRVQRPLNYAIVDEVDSILIDEARTPLIISGQAEDHTDLYRRMNSIPPLLTRQIGEEKADGTGVEKPGDYYVDEKSHQVYLTEAGHEKAEQILLQAGLLAEGESLYAPQNITLMHHLYASLRAHSLFHRDQHYVVQGDEVIIVDEFTGRLMQGRRWSDGLHQAVEAKEGVQIQQENQTLATITFQNYFRMYAKLAGMTGTADTEAYEFQEIYGLETVVIPTNRQAQRKDLQDQIYKTSKERYDAVIRDIRDCFERGQPVLVGTTSIENSELLSHLLNQAQLPHQVLNAKQHAREAEIVAQAGRPKMVTIATNMAGRGTDIVLGGNVEKQAGFVMADESLSDEEKARRVTQLQDEWQSLHEQVKAAGGLHIVGTERHESRRIDNQLRGRAGRQGDPGSSRFYLSLDDQLLRIFAGDRVRAIMDRLKMPEGEPIEAGIVTRSIESAQRKVEGRNFDIRKQLLQYDDVANDQRREIYKLRNEILEAVDAGDLVKNLRESVFVELFRAYVPAESMEEQWDLAGLEKTLRDDWGVEVPLVKTVEQAQSIEDEELLTQVQEAVEAVYAGKVAQVGRESFAGFERSVMLQSLDTHWREHLAALDHLRQGIHLRGYAQKDPKQEYKRESFELFGRLLDNIRNEVTRIIFTVRIQSQAELEEASEQIEEDLSQLTNVQYKHDEFSELAEVAAGDAEIHGETPPVPAHRSAAASAAAALAGQVPKVGRNDPCPCGSGKKYKQCHGKLA</sequence>
<comment type="subcellular location">
    <subcellularLocation>
        <location evidence="16">Cell membrane</location>
        <topology evidence="16">Peripheral membrane protein</topology>
        <orientation evidence="16">Cytoplasmic side</orientation>
    </subcellularLocation>
    <subcellularLocation>
        <location evidence="16">Cytoplasm</location>
    </subcellularLocation>
    <text evidence="16">Distribution is 50-50.</text>
</comment>
<comment type="cofactor">
    <cofactor evidence="1">
        <name>Zn(2+)</name>
        <dbReference type="ChEBI" id="CHEBI:29105"/>
    </cofactor>
</comment>
<dbReference type="InterPro" id="IPR000185">
    <property type="entry name" value="SecA"/>
</dbReference>
<dbReference type="PANTHER" id="PTHR30612:SF0">
    <property type="entry name" value="CHLOROPLAST PROTEIN-TRANSPORTING ATPASE"/>
    <property type="match status" value="1"/>
</dbReference>
<keyword evidence="6" id="KW-0997">Cell inner membrane</keyword>
<dbReference type="SMART" id="SM00958">
    <property type="entry name" value="SecA_PP_bind"/>
    <property type="match status" value="1"/>
</dbReference>
<keyword evidence="14 16" id="KW-0472">Membrane</keyword>
<evidence type="ECO:0000256" key="6">
    <source>
        <dbReference type="ARBA" id="ARBA00022519"/>
    </source>
</evidence>
<dbReference type="FunFam" id="3.90.1440.10:FF:000001">
    <property type="entry name" value="Preprotein translocase subunit SecA"/>
    <property type="match status" value="1"/>
</dbReference>
<evidence type="ECO:0000313" key="23">
    <source>
        <dbReference type="EMBL" id="CUV37525.1"/>
    </source>
</evidence>
<dbReference type="InterPro" id="IPR014018">
    <property type="entry name" value="SecA_motor_DEAD"/>
</dbReference>
<dbReference type="HAMAP" id="MF_01382">
    <property type="entry name" value="SecA"/>
    <property type="match status" value="1"/>
</dbReference>
<dbReference type="PATRIC" id="fig|267608.8.peg.2885"/>
<feature type="binding site" evidence="16">
    <location>
        <position position="515"/>
    </location>
    <ligand>
        <name>ATP</name>
        <dbReference type="ChEBI" id="CHEBI:30616"/>
    </ligand>
</feature>
<dbReference type="GO" id="GO:0046872">
    <property type="term" value="F:metal ion binding"/>
    <property type="evidence" value="ECO:0007669"/>
    <property type="project" value="UniProtKB-KW"/>
</dbReference>
<proteinExistence type="inferred from homology"/>
<dbReference type="PROSITE" id="PS01312">
    <property type="entry name" value="SECA"/>
    <property type="match status" value="1"/>
</dbReference>
<evidence type="ECO:0000256" key="10">
    <source>
        <dbReference type="ARBA" id="ARBA00022840"/>
    </source>
</evidence>
<feature type="binding site" evidence="16">
    <location>
        <position position="87"/>
    </location>
    <ligand>
        <name>ATP</name>
        <dbReference type="ChEBI" id="CHEBI:30616"/>
    </ligand>
</feature>
<dbReference type="Pfam" id="PF21090">
    <property type="entry name" value="P-loop_SecA"/>
    <property type="match status" value="1"/>
</dbReference>
<name>A0A0K1ZHK1_RALSL</name>
<dbReference type="Gene3D" id="3.90.1440.10">
    <property type="entry name" value="SecA, preprotein cross-linking domain"/>
    <property type="match status" value="1"/>
</dbReference>
<dbReference type="InterPro" id="IPR044722">
    <property type="entry name" value="SecA_SF2_C"/>
</dbReference>
<dbReference type="InterPro" id="IPR036266">
    <property type="entry name" value="SecA_Wing/Scaffold_sf"/>
</dbReference>
<evidence type="ECO:0000256" key="5">
    <source>
        <dbReference type="ARBA" id="ARBA00022490"/>
    </source>
</evidence>
<comment type="function">
    <text evidence="16">Part of the Sec protein translocase complex. Interacts with the SecYEG preprotein conducting channel. Has a central role in coupling the hydrolysis of ATP to the transfer of proteins into and across the cell membrane, serving both as a receptor for the preprotein-SecB complex and as an ATP-driven molecular motor driving the stepwise translocation of polypeptide chains across the membrane.</text>
</comment>
<dbReference type="EMBL" id="LN899823">
    <property type="protein sequence ID" value="CUV21710.1"/>
    <property type="molecule type" value="Genomic_DNA"/>
</dbReference>
<evidence type="ECO:0000313" key="22">
    <source>
        <dbReference type="EMBL" id="CUV21710.1"/>
    </source>
</evidence>
<dbReference type="InterPro" id="IPR011130">
    <property type="entry name" value="SecA_preprotein_X-link_dom"/>
</dbReference>
<evidence type="ECO:0000256" key="17">
    <source>
        <dbReference type="RuleBase" id="RU003874"/>
    </source>
</evidence>
<dbReference type="InterPro" id="IPR036670">
    <property type="entry name" value="SecA_X-link_sf"/>
</dbReference>
<dbReference type="GO" id="GO:0017038">
    <property type="term" value="P:protein import"/>
    <property type="evidence" value="ECO:0007669"/>
    <property type="project" value="InterPro"/>
</dbReference>
<evidence type="ECO:0000256" key="4">
    <source>
        <dbReference type="ARBA" id="ARBA00022475"/>
    </source>
</evidence>
<dbReference type="PANTHER" id="PTHR30612">
    <property type="entry name" value="SECA INNER MEMBRANE COMPONENT OF SEC PROTEIN SECRETION SYSTEM"/>
    <property type="match status" value="1"/>
</dbReference>
<dbReference type="AlphaFoldDB" id="A0A0K1ZHK1"/>
<dbReference type="PROSITE" id="PS51194">
    <property type="entry name" value="HELICASE_CTER"/>
    <property type="match status" value="1"/>
</dbReference>
<dbReference type="SUPFAM" id="SSF81767">
    <property type="entry name" value="Pre-protein crosslinking domain of SecA"/>
    <property type="match status" value="1"/>
</dbReference>
<evidence type="ECO:0000256" key="16">
    <source>
        <dbReference type="HAMAP-Rule" id="MF_01382"/>
    </source>
</evidence>
<evidence type="ECO:0000256" key="13">
    <source>
        <dbReference type="ARBA" id="ARBA00023010"/>
    </source>
</evidence>
<dbReference type="Pfam" id="PF07516">
    <property type="entry name" value="SecA_SW"/>
    <property type="match status" value="1"/>
</dbReference>
<gene>
    <name evidence="16 25" type="primary">secA</name>
    <name evidence="25" type="ORF">RD1301_v1_420022</name>
    <name evidence="22" type="ORF">RUN1744_v1_90024</name>
    <name evidence="23" type="ORF">TD1301_v1_3730004</name>
    <name evidence="24" type="ORF">TF3108_v1_90037</name>
</gene>
<dbReference type="EMBL" id="LN899826">
    <property type="protein sequence ID" value="CUV38221.1"/>
    <property type="molecule type" value="Genomic_DNA"/>
</dbReference>
<dbReference type="CDD" id="cd17928">
    <property type="entry name" value="DEXDc_SecA"/>
    <property type="match status" value="1"/>
</dbReference>
<feature type="domain" description="Helicase C-terminal" evidence="20">
    <location>
        <begin position="425"/>
        <end position="645"/>
    </location>
</feature>
<dbReference type="GO" id="GO:0008564">
    <property type="term" value="F:protein-exporting ATPase activity"/>
    <property type="evidence" value="ECO:0007669"/>
    <property type="project" value="UniProtKB-EC"/>
</dbReference>
<evidence type="ECO:0000313" key="25">
    <source>
        <dbReference type="EMBL" id="CUV59403.1"/>
    </source>
</evidence>
<protein>
    <recommendedName>
        <fullName evidence="16 17">Protein translocase subunit SecA</fullName>
        <ecNumber evidence="16">7.4.2.8</ecNumber>
    </recommendedName>
</protein>
<keyword evidence="8 16" id="KW-0547">Nucleotide-binding</keyword>